<feature type="binding site" evidence="8">
    <location>
        <position position="97"/>
    </location>
    <ligand>
        <name>phosphoenolpyruvate</name>
        <dbReference type="ChEBI" id="CHEBI:58702"/>
    </ligand>
</feature>
<dbReference type="InterPro" id="IPR013792">
    <property type="entry name" value="RNA3'P_cycl/enolpyr_Trfase_a/b"/>
</dbReference>
<dbReference type="InterPro" id="IPR006264">
    <property type="entry name" value="EPSP_synthase"/>
</dbReference>
<gene>
    <name evidence="8" type="primary">aroA</name>
    <name evidence="10" type="ORF">OYT1_ch1173</name>
</gene>
<evidence type="ECO:0000256" key="7">
    <source>
        <dbReference type="ARBA" id="ARBA00044633"/>
    </source>
</evidence>
<sequence>MTSDNFLDLPPLASAHGTVRLPGSKSISNRVLLLAALAEGVTEVRDLLKSDDTDRMLEGLATLGVRIDSLGNNAYRVHGCGGNFPVKEAKLFLGNAGTAFRPLTAALALSGGSYELSGVPRMHERPIGDLVDALRQLGADIEYLGNKGFPPLRIKPATVAGGRVRVRGNVSSQFLTGLLMAAPILRSGVLVEVEGELISKPYIEITLRMMVRFGVAVHRNDWRSFTIMRNSAYVSPGVIYVEGDASSASYFLAAGAIGGGPVRVEGVGNTSVQGDVEFKDALEKMGALISHGPNWMEASAPVSGRLTAIDLDCNHIPDAAMTLAVAALFADGTTTLRNIASWRVKETDRIAAMAAELRKLGATVEEGADYIRITPPAHLKHAAIDTYDDHRMAMCFSLAAFGGTVRINDPGCVAKTFPEYFSAFSSITQPVA</sequence>
<comment type="caution">
    <text evidence="8">Lacks conserved residue(s) required for the propagation of feature annotation.</text>
</comment>
<dbReference type="PANTHER" id="PTHR21090:SF5">
    <property type="entry name" value="PENTAFUNCTIONAL AROM POLYPEPTIDE"/>
    <property type="match status" value="1"/>
</dbReference>
<dbReference type="CDD" id="cd01556">
    <property type="entry name" value="EPSP_synthase"/>
    <property type="match status" value="1"/>
</dbReference>
<dbReference type="RefSeq" id="WP_062627513.1">
    <property type="nucleotide sequence ID" value="NZ_AP018738.1"/>
</dbReference>
<dbReference type="OrthoDB" id="9809920at2"/>
<name>A0A2Z6GB43_9PROT</name>
<keyword evidence="4 8" id="KW-0028">Amino-acid biosynthesis</keyword>
<dbReference type="STRING" id="1188319.OYT1_02410"/>
<dbReference type="PROSITE" id="PS00104">
    <property type="entry name" value="EPSP_SYNTHASE_1"/>
    <property type="match status" value="1"/>
</dbReference>
<feature type="binding site" evidence="8">
    <location>
        <position position="173"/>
    </location>
    <ligand>
        <name>3-phosphoshikimate</name>
        <dbReference type="ChEBI" id="CHEBI:145989"/>
    </ligand>
</feature>
<feature type="binding site" evidence="8">
    <location>
        <position position="349"/>
    </location>
    <ligand>
        <name>phosphoenolpyruvate</name>
        <dbReference type="ChEBI" id="CHEBI:58702"/>
    </ligand>
</feature>
<comment type="function">
    <text evidence="8">Catalyzes the transfer of the enolpyruvyl moiety of phosphoenolpyruvate (PEP) to the 5-hydroxyl of shikimate-3-phosphate (S3P) to produce enolpyruvyl shikimate-3-phosphate and inorganic phosphate.</text>
</comment>
<feature type="binding site" evidence="8">
    <location>
        <position position="415"/>
    </location>
    <ligand>
        <name>phosphoenolpyruvate</name>
        <dbReference type="ChEBI" id="CHEBI:58702"/>
    </ligand>
</feature>
<dbReference type="GO" id="GO:0009423">
    <property type="term" value="P:chorismate biosynthetic process"/>
    <property type="evidence" value="ECO:0007669"/>
    <property type="project" value="UniProtKB-UniRule"/>
</dbReference>
<dbReference type="GO" id="GO:0009073">
    <property type="term" value="P:aromatic amino acid family biosynthetic process"/>
    <property type="evidence" value="ECO:0007669"/>
    <property type="project" value="UniProtKB-KW"/>
</dbReference>
<feature type="binding site" evidence="8">
    <location>
        <position position="25"/>
    </location>
    <ligand>
        <name>3-phosphoshikimate</name>
        <dbReference type="ChEBI" id="CHEBI:145989"/>
    </ligand>
</feature>
<feature type="binding site" evidence="8">
    <location>
        <position position="171"/>
    </location>
    <ligand>
        <name>3-phosphoshikimate</name>
        <dbReference type="ChEBI" id="CHEBI:145989"/>
    </ligand>
</feature>
<dbReference type="PIRSF" id="PIRSF000505">
    <property type="entry name" value="EPSPS"/>
    <property type="match status" value="1"/>
</dbReference>
<dbReference type="GO" id="GO:0003866">
    <property type="term" value="F:3-phosphoshikimate 1-carboxyvinyltransferase activity"/>
    <property type="evidence" value="ECO:0007669"/>
    <property type="project" value="UniProtKB-UniRule"/>
</dbReference>
<keyword evidence="3 8" id="KW-0963">Cytoplasm</keyword>
<feature type="binding site" evidence="8">
    <location>
        <position position="173"/>
    </location>
    <ligand>
        <name>phosphoenolpyruvate</name>
        <dbReference type="ChEBI" id="CHEBI:58702"/>
    </ligand>
</feature>
<dbReference type="EMBL" id="AP018738">
    <property type="protein sequence ID" value="BBE50733.1"/>
    <property type="molecule type" value="Genomic_DNA"/>
</dbReference>
<feature type="binding site" evidence="8">
    <location>
        <position position="172"/>
    </location>
    <ligand>
        <name>3-phosphoshikimate</name>
        <dbReference type="ChEBI" id="CHEBI:145989"/>
    </ligand>
</feature>
<feature type="binding site" evidence="8">
    <location>
        <position position="125"/>
    </location>
    <ligand>
        <name>phosphoenolpyruvate</name>
        <dbReference type="ChEBI" id="CHEBI:58702"/>
    </ligand>
</feature>
<evidence type="ECO:0000256" key="3">
    <source>
        <dbReference type="ARBA" id="ARBA00022490"/>
    </source>
</evidence>
<dbReference type="FunFam" id="3.65.10.10:FF:000003">
    <property type="entry name" value="3-phosphoshikimate 1-carboxyvinyltransferase"/>
    <property type="match status" value="1"/>
</dbReference>
<evidence type="ECO:0000259" key="9">
    <source>
        <dbReference type="Pfam" id="PF00275"/>
    </source>
</evidence>
<feature type="domain" description="Enolpyruvate transferase" evidence="9">
    <location>
        <begin position="16"/>
        <end position="422"/>
    </location>
</feature>
<dbReference type="EC" id="2.5.1.19" evidence="8"/>
<dbReference type="PANTHER" id="PTHR21090">
    <property type="entry name" value="AROM/DEHYDROQUINATE SYNTHASE"/>
    <property type="match status" value="1"/>
</dbReference>
<feature type="binding site" evidence="8">
    <location>
        <position position="25"/>
    </location>
    <ligand>
        <name>phosphoenolpyruvate</name>
        <dbReference type="ChEBI" id="CHEBI:58702"/>
    </ligand>
</feature>
<organism evidence="10 11">
    <name type="scientific">Ferriphaselus amnicola</name>
    <dbReference type="NCBI Taxonomy" id="1188319"/>
    <lineage>
        <taxon>Bacteria</taxon>
        <taxon>Pseudomonadati</taxon>
        <taxon>Pseudomonadota</taxon>
        <taxon>Betaproteobacteria</taxon>
        <taxon>Nitrosomonadales</taxon>
        <taxon>Gallionellaceae</taxon>
        <taxon>Ferriphaselus</taxon>
    </lineage>
</organism>
<dbReference type="HAMAP" id="MF_00210">
    <property type="entry name" value="EPSP_synth"/>
    <property type="match status" value="1"/>
</dbReference>
<keyword evidence="6 8" id="KW-0057">Aromatic amino acid biosynthesis</keyword>
<keyword evidence="11" id="KW-1185">Reference proteome</keyword>
<evidence type="ECO:0000256" key="2">
    <source>
        <dbReference type="ARBA" id="ARBA00009948"/>
    </source>
</evidence>
<dbReference type="FunFam" id="3.65.10.10:FF:000004">
    <property type="entry name" value="3-phosphoshikimate 1-carboxyvinyltransferase"/>
    <property type="match status" value="1"/>
</dbReference>
<dbReference type="GO" id="GO:0005737">
    <property type="term" value="C:cytoplasm"/>
    <property type="evidence" value="ECO:0007669"/>
    <property type="project" value="UniProtKB-SubCell"/>
</dbReference>
<proteinExistence type="inferred from homology"/>
<evidence type="ECO:0000256" key="8">
    <source>
        <dbReference type="HAMAP-Rule" id="MF_00210"/>
    </source>
</evidence>
<feature type="binding site" evidence="8">
    <location>
        <position position="391"/>
    </location>
    <ligand>
        <name>phosphoenolpyruvate</name>
        <dbReference type="ChEBI" id="CHEBI:58702"/>
    </ligand>
</feature>
<dbReference type="InterPro" id="IPR036968">
    <property type="entry name" value="Enolpyruvate_Tfrase_sf"/>
</dbReference>
<dbReference type="Pfam" id="PF00275">
    <property type="entry name" value="EPSP_synthase"/>
    <property type="match status" value="1"/>
</dbReference>
<protein>
    <recommendedName>
        <fullName evidence="8">3-phosphoshikimate 1-carboxyvinyltransferase</fullName>
        <ecNumber evidence="8">2.5.1.19</ecNumber>
    </recommendedName>
    <alternativeName>
        <fullName evidence="8">5-enolpyruvylshikimate-3-phosphate synthase</fullName>
        <shortName evidence="8">EPSP synthase</shortName>
        <shortName evidence="8">EPSPS</shortName>
    </alternativeName>
</protein>
<comment type="similarity">
    <text evidence="2 8">Belongs to the EPSP synthase family.</text>
</comment>
<dbReference type="SUPFAM" id="SSF55205">
    <property type="entry name" value="EPT/RTPC-like"/>
    <property type="match status" value="1"/>
</dbReference>
<feature type="binding site" evidence="8">
    <location>
        <position position="26"/>
    </location>
    <ligand>
        <name>3-phosphoshikimate</name>
        <dbReference type="ChEBI" id="CHEBI:145989"/>
    </ligand>
</feature>
<feature type="binding site" evidence="8">
    <location>
        <position position="318"/>
    </location>
    <ligand>
        <name>3-phosphoshikimate</name>
        <dbReference type="ChEBI" id="CHEBI:145989"/>
    </ligand>
</feature>
<reference evidence="10 11" key="1">
    <citation type="submission" date="2018-06" db="EMBL/GenBank/DDBJ databases">
        <title>OYT1 Genome Sequencing.</title>
        <authorList>
            <person name="Kato S."/>
            <person name="Itoh T."/>
            <person name="Ohkuma M."/>
        </authorList>
    </citation>
    <scope>NUCLEOTIDE SEQUENCE [LARGE SCALE GENOMIC DNA]</scope>
    <source>
        <strain evidence="10 11">OYT1</strain>
    </source>
</reference>
<comment type="catalytic activity">
    <reaction evidence="7">
        <text>3-phosphoshikimate + phosphoenolpyruvate = 5-O-(1-carboxyvinyl)-3-phosphoshikimate + phosphate</text>
        <dbReference type="Rhea" id="RHEA:21256"/>
        <dbReference type="ChEBI" id="CHEBI:43474"/>
        <dbReference type="ChEBI" id="CHEBI:57701"/>
        <dbReference type="ChEBI" id="CHEBI:58702"/>
        <dbReference type="ChEBI" id="CHEBI:145989"/>
        <dbReference type="EC" id="2.5.1.19"/>
    </reaction>
    <physiologicalReaction direction="left-to-right" evidence="7">
        <dbReference type="Rhea" id="RHEA:21257"/>
    </physiologicalReaction>
</comment>
<accession>A0A2Z6GB43</accession>
<comment type="pathway">
    <text evidence="1 8">Metabolic intermediate biosynthesis; chorismate biosynthesis; chorismate from D-erythrose 4-phosphate and phosphoenolpyruvate: step 6/7.</text>
</comment>
<comment type="subunit">
    <text evidence="8">Monomer.</text>
</comment>
<dbReference type="GO" id="GO:0008652">
    <property type="term" value="P:amino acid biosynthetic process"/>
    <property type="evidence" value="ECO:0007669"/>
    <property type="project" value="UniProtKB-KW"/>
</dbReference>
<evidence type="ECO:0000313" key="10">
    <source>
        <dbReference type="EMBL" id="BBE50733.1"/>
    </source>
</evidence>
<dbReference type="PROSITE" id="PS00885">
    <property type="entry name" value="EPSP_SYNTHASE_2"/>
    <property type="match status" value="1"/>
</dbReference>
<evidence type="ECO:0000256" key="6">
    <source>
        <dbReference type="ARBA" id="ARBA00023141"/>
    </source>
</evidence>
<feature type="binding site" evidence="8">
    <location>
        <position position="345"/>
    </location>
    <ligand>
        <name>3-phosphoshikimate</name>
        <dbReference type="ChEBI" id="CHEBI:145989"/>
    </ligand>
</feature>
<evidence type="ECO:0000256" key="4">
    <source>
        <dbReference type="ARBA" id="ARBA00022605"/>
    </source>
</evidence>
<evidence type="ECO:0000256" key="1">
    <source>
        <dbReference type="ARBA" id="ARBA00004811"/>
    </source>
</evidence>
<keyword evidence="5 8" id="KW-0808">Transferase</keyword>
<comment type="subcellular location">
    <subcellularLocation>
        <location evidence="8">Cytoplasm</location>
    </subcellularLocation>
</comment>
<dbReference type="NCBIfam" id="TIGR01356">
    <property type="entry name" value="aroA"/>
    <property type="match status" value="1"/>
</dbReference>
<dbReference type="InterPro" id="IPR023193">
    <property type="entry name" value="EPSP_synthase_CS"/>
</dbReference>
<evidence type="ECO:0000256" key="5">
    <source>
        <dbReference type="ARBA" id="ARBA00022679"/>
    </source>
</evidence>
<dbReference type="UniPathway" id="UPA00053">
    <property type="reaction ID" value="UER00089"/>
</dbReference>
<dbReference type="Gene3D" id="3.65.10.10">
    <property type="entry name" value="Enolpyruvate transferase domain"/>
    <property type="match status" value="2"/>
</dbReference>
<feature type="binding site" evidence="8">
    <location>
        <position position="199"/>
    </location>
    <ligand>
        <name>3-phosphoshikimate</name>
        <dbReference type="ChEBI" id="CHEBI:145989"/>
    </ligand>
</feature>
<dbReference type="KEGG" id="fam:OYT1_ch1173"/>
<feature type="binding site" evidence="8">
    <location>
        <position position="30"/>
    </location>
    <ligand>
        <name>3-phosphoshikimate</name>
        <dbReference type="ChEBI" id="CHEBI:145989"/>
    </ligand>
</feature>
<feature type="active site" description="Proton acceptor" evidence="8">
    <location>
        <position position="318"/>
    </location>
</feature>
<dbReference type="InterPro" id="IPR001986">
    <property type="entry name" value="Enolpyruvate_Tfrase_dom"/>
</dbReference>
<evidence type="ECO:0000313" key="11">
    <source>
        <dbReference type="Proteomes" id="UP000033070"/>
    </source>
</evidence>
<dbReference type="Proteomes" id="UP000033070">
    <property type="component" value="Chromosome"/>
</dbReference>
<dbReference type="AlphaFoldDB" id="A0A2Z6GB43"/>